<evidence type="ECO:0000313" key="2">
    <source>
        <dbReference type="Proteomes" id="UP000003882"/>
    </source>
</evidence>
<proteinExistence type="predicted"/>
<dbReference type="AlphaFoldDB" id="B6XUF5"/>
<reference evidence="1 2" key="2">
    <citation type="submission" date="2008-10" db="EMBL/GenBank/DDBJ databases">
        <authorList>
            <person name="Fulton L."/>
            <person name="Clifton S."/>
            <person name="Fulton B."/>
            <person name="Xu J."/>
            <person name="Minx P."/>
            <person name="Pepin K.H."/>
            <person name="Johnson M."/>
            <person name="Bhonagiri V."/>
            <person name="Nash W.E."/>
            <person name="Mardis E.R."/>
            <person name="Wilson R.K."/>
        </authorList>
    </citation>
    <scope>NUCLEOTIDE SEQUENCE [LARGE SCALE GENOMIC DNA]</scope>
    <source>
        <strain evidence="1 2">DSM 16992</strain>
    </source>
</reference>
<reference evidence="1 2" key="1">
    <citation type="submission" date="2008-10" db="EMBL/GenBank/DDBJ databases">
        <title>Draft genome sequence of Bifidobacterium catenulatum (DSM 16992).</title>
        <authorList>
            <person name="Sudarsanam P."/>
            <person name="Ley R."/>
            <person name="Guruge J."/>
            <person name="Turnbaugh P.J."/>
            <person name="Mahowald M."/>
            <person name="Liep D."/>
            <person name="Gordon J."/>
        </authorList>
    </citation>
    <scope>NUCLEOTIDE SEQUENCE [LARGE SCALE GENOMIC DNA]</scope>
    <source>
        <strain evidence="1 2">DSM 16992</strain>
    </source>
</reference>
<organism evidence="1 2">
    <name type="scientific">Bifidobacterium catenulatum DSM 16992 = JCM 1194 = LMG 11043</name>
    <dbReference type="NCBI Taxonomy" id="566552"/>
    <lineage>
        <taxon>Bacteria</taxon>
        <taxon>Bacillati</taxon>
        <taxon>Actinomycetota</taxon>
        <taxon>Actinomycetes</taxon>
        <taxon>Bifidobacteriales</taxon>
        <taxon>Bifidobacteriaceae</taxon>
        <taxon>Bifidobacterium</taxon>
    </lineage>
</organism>
<protein>
    <submittedName>
        <fullName evidence="1">Uncharacterized protein</fullName>
    </submittedName>
</protein>
<comment type="caution">
    <text evidence="1">The sequence shown here is derived from an EMBL/GenBank/DDBJ whole genome shotgun (WGS) entry which is preliminary data.</text>
</comment>
<name>B6XUF5_9BIFI</name>
<dbReference type="EMBL" id="ABXY01000011">
    <property type="protein sequence ID" value="EEB21662.1"/>
    <property type="molecule type" value="Genomic_DNA"/>
</dbReference>
<gene>
    <name evidence="1" type="ORF">BIFCAT_00620</name>
</gene>
<evidence type="ECO:0000313" key="1">
    <source>
        <dbReference type="EMBL" id="EEB21662.1"/>
    </source>
</evidence>
<sequence>MRRFWSDDSFVKSRITFMVSGYGTSLMRVRLANVKCKRNERTIHGY</sequence>
<dbReference type="Proteomes" id="UP000003882">
    <property type="component" value="Unassembled WGS sequence"/>
</dbReference>
<accession>B6XUF5</accession>